<evidence type="ECO:0000256" key="1">
    <source>
        <dbReference type="ARBA" id="ARBA00009526"/>
    </source>
</evidence>
<dbReference type="GO" id="GO:0001730">
    <property type="term" value="F:2'-5'-oligoadenylate synthetase activity"/>
    <property type="evidence" value="ECO:0007669"/>
    <property type="project" value="TreeGrafter"/>
</dbReference>
<protein>
    <recommendedName>
        <fullName evidence="6">Polymerase nucleotidyl transferase domain-containing protein</fullName>
    </recommendedName>
</protein>
<dbReference type="InterPro" id="IPR006116">
    <property type="entry name" value="NT_2-5OAS_ClassI-CCAase"/>
</dbReference>
<dbReference type="PANTHER" id="PTHR11258">
    <property type="entry name" value="2-5 OLIGOADENYLATE SYNTHETASE"/>
    <property type="match status" value="1"/>
</dbReference>
<dbReference type="GO" id="GO:0016020">
    <property type="term" value="C:membrane"/>
    <property type="evidence" value="ECO:0007669"/>
    <property type="project" value="TreeGrafter"/>
</dbReference>
<dbReference type="Gene3D" id="1.10.1410.20">
    <property type="entry name" value="2'-5'-oligoadenylate synthetase 1, domain 2"/>
    <property type="match status" value="1"/>
</dbReference>
<reference evidence="4 5" key="1">
    <citation type="submission" date="2024-01" db="EMBL/GenBank/DDBJ databases">
        <title>The genome of the rayed Mediterranean limpet Patella caerulea (Linnaeus, 1758).</title>
        <authorList>
            <person name="Anh-Thu Weber A."/>
            <person name="Halstead-Nussloch G."/>
        </authorList>
    </citation>
    <scope>NUCLEOTIDE SEQUENCE [LARGE SCALE GENOMIC DNA]</scope>
    <source>
        <strain evidence="4">AATW-2023a</strain>
        <tissue evidence="4">Whole specimen</tissue>
    </source>
</reference>
<evidence type="ECO:0000259" key="2">
    <source>
        <dbReference type="Pfam" id="PF01909"/>
    </source>
</evidence>
<proteinExistence type="inferred from homology"/>
<dbReference type="GO" id="GO:0005654">
    <property type="term" value="C:nucleoplasm"/>
    <property type="evidence" value="ECO:0007669"/>
    <property type="project" value="TreeGrafter"/>
</dbReference>
<dbReference type="InterPro" id="IPR002934">
    <property type="entry name" value="Polymerase_NTP_transf_dom"/>
</dbReference>
<dbReference type="InterPro" id="IPR018952">
    <property type="entry name" value="2-5-oligoAdlate_synth_1_dom2/C"/>
</dbReference>
<dbReference type="Pfam" id="PF01909">
    <property type="entry name" value="NTP_transf_2"/>
    <property type="match status" value="1"/>
</dbReference>
<dbReference type="InterPro" id="IPR043519">
    <property type="entry name" value="NT_sf"/>
</dbReference>
<feature type="domain" description="Polymerase nucleotidyl transferase" evidence="2">
    <location>
        <begin position="36"/>
        <end position="115"/>
    </location>
</feature>
<evidence type="ECO:0000259" key="3">
    <source>
        <dbReference type="Pfam" id="PF10421"/>
    </source>
</evidence>
<comment type="similarity">
    <text evidence="1">Belongs to the 2-5A synthase family.</text>
</comment>
<dbReference type="GO" id="GO:0003725">
    <property type="term" value="F:double-stranded RNA binding"/>
    <property type="evidence" value="ECO:0007669"/>
    <property type="project" value="TreeGrafter"/>
</dbReference>
<dbReference type="CDD" id="cd05400">
    <property type="entry name" value="NT_2-5OAS_ClassI-CCAase"/>
    <property type="match status" value="1"/>
</dbReference>
<feature type="domain" description="2'-5'-oligoadenylate synthetase 1" evidence="3">
    <location>
        <begin position="154"/>
        <end position="208"/>
    </location>
</feature>
<sequence>MSLPGYNGGSLEKFIDDVVRPPSGFLADLHGAVDIIVKTLHQLPGNSVQKIVQTGSLGKGTAVQQSCDADLVLFLNGYDSMEAFLARRQRILADIEKWLQQPADQITRMTIKRRTQYNLTYNCAVRYRGKTVQLEMDILPAIDVFRSKSGGERPIRQVYEEMKSKPENVRSNYSVSFCEKQKAIFRPENAKVKDLIRLLKYWKKTNSKSVK</sequence>
<dbReference type="Pfam" id="PF10421">
    <property type="entry name" value="OAS1_C"/>
    <property type="match status" value="1"/>
</dbReference>
<accession>A0AAN8K064</accession>
<gene>
    <name evidence="4" type="ORF">SNE40_010149</name>
</gene>
<dbReference type="EMBL" id="JAZGQO010000007">
    <property type="protein sequence ID" value="KAK6182464.1"/>
    <property type="molecule type" value="Genomic_DNA"/>
</dbReference>
<name>A0AAN8K064_PATCE</name>
<dbReference type="Gene3D" id="3.30.460.10">
    <property type="entry name" value="Beta Polymerase, domain 2"/>
    <property type="match status" value="1"/>
</dbReference>
<dbReference type="GO" id="GO:0005829">
    <property type="term" value="C:cytosol"/>
    <property type="evidence" value="ECO:0007669"/>
    <property type="project" value="TreeGrafter"/>
</dbReference>
<dbReference type="PROSITE" id="PS50152">
    <property type="entry name" value="25A_SYNTH_3"/>
    <property type="match status" value="1"/>
</dbReference>
<dbReference type="PANTHER" id="PTHR11258:SF11">
    <property type="entry name" value="C2H2-TYPE DOMAIN-CONTAINING PROTEIN"/>
    <property type="match status" value="1"/>
</dbReference>
<evidence type="ECO:0000313" key="5">
    <source>
        <dbReference type="Proteomes" id="UP001347796"/>
    </source>
</evidence>
<keyword evidence="5" id="KW-1185">Reference proteome</keyword>
<dbReference type="SUPFAM" id="SSF81301">
    <property type="entry name" value="Nucleotidyltransferase"/>
    <property type="match status" value="1"/>
</dbReference>
<dbReference type="AlphaFoldDB" id="A0AAN8K064"/>
<organism evidence="4 5">
    <name type="scientific">Patella caerulea</name>
    <name type="common">Rayed Mediterranean limpet</name>
    <dbReference type="NCBI Taxonomy" id="87958"/>
    <lineage>
        <taxon>Eukaryota</taxon>
        <taxon>Metazoa</taxon>
        <taxon>Spiralia</taxon>
        <taxon>Lophotrochozoa</taxon>
        <taxon>Mollusca</taxon>
        <taxon>Gastropoda</taxon>
        <taxon>Patellogastropoda</taxon>
        <taxon>Patelloidea</taxon>
        <taxon>Patellidae</taxon>
        <taxon>Patella</taxon>
    </lineage>
</organism>
<evidence type="ECO:0008006" key="6">
    <source>
        <dbReference type="Google" id="ProtNLM"/>
    </source>
</evidence>
<evidence type="ECO:0000313" key="4">
    <source>
        <dbReference type="EMBL" id="KAK6182464.1"/>
    </source>
</evidence>
<comment type="caution">
    <text evidence="4">The sequence shown here is derived from an EMBL/GenBank/DDBJ whole genome shotgun (WGS) entry which is preliminary data.</text>
</comment>
<dbReference type="Proteomes" id="UP001347796">
    <property type="component" value="Unassembled WGS sequence"/>
</dbReference>